<dbReference type="InterPro" id="IPR002723">
    <property type="entry name" value="BpsA_C"/>
</dbReference>
<dbReference type="OrthoDB" id="7593728at2"/>
<dbReference type="SUPFAM" id="SSF53335">
    <property type="entry name" value="S-adenosyl-L-methionine-dependent methyltransferases"/>
    <property type="match status" value="1"/>
</dbReference>
<organism evidence="3 4">
    <name type="scientific">Amycolatopsis arida</name>
    <dbReference type="NCBI Taxonomy" id="587909"/>
    <lineage>
        <taxon>Bacteria</taxon>
        <taxon>Bacillati</taxon>
        <taxon>Actinomycetota</taxon>
        <taxon>Actinomycetes</taxon>
        <taxon>Pseudonocardiales</taxon>
        <taxon>Pseudonocardiaceae</taxon>
        <taxon>Amycolatopsis</taxon>
    </lineage>
</organism>
<sequence>MHPLDELFAAHGVATHPLRLALARLAAGWWDLDALVLETAAPRRSVQELLAALDGDLDRDGDRVRLRPSVAPAYERYQVPPAPPPDPDTVAGWIAAAPPPLPALDHVPATPETVVRRARWLDERYDLRNTRLVFLGDHDLTSLAVRALRPEARLTVVDVDDRVLEYVDRRTDRSVRTVHADLRIGLPPAIAGGADLVFSDPPYTPEGMGLFAARGVECLAEPARGHLLLAYGYSPRHPALGAKVQRALAELGLVFAAILPGFHRYTGAQAIGGAADLYVCQPTGRPGRGRGKGRSKDRSKDDAGIYTHGPQSVEAAASPAGLMDAVTELADGREVVRRRADWSAPVAAPAVALDLGTDPGPWLLRALLAVNADRLAVLVPNRHPDLADAAAQAELRRLVAPKYRLRLLRSTPDGTHAVVLAEAAPAGALSSVWTRAHGKLGNTLREALAATGALTRNAARQRATELVPDVADLRLLDLPRHRIAELLAATS</sequence>
<feature type="domain" description="N(4)-bis(aminopropyl)spermidine synthase C-terminal" evidence="2">
    <location>
        <begin position="92"/>
        <end position="269"/>
    </location>
</feature>
<reference evidence="4" key="1">
    <citation type="submission" date="2016-10" db="EMBL/GenBank/DDBJ databases">
        <authorList>
            <person name="Varghese N."/>
            <person name="Submissions S."/>
        </authorList>
    </citation>
    <scope>NUCLEOTIDE SEQUENCE [LARGE SCALE GENOMIC DNA]</scope>
    <source>
        <strain evidence="4">CGMCC 4.5579</strain>
    </source>
</reference>
<evidence type="ECO:0000313" key="4">
    <source>
        <dbReference type="Proteomes" id="UP000198727"/>
    </source>
</evidence>
<dbReference type="Pfam" id="PF01861">
    <property type="entry name" value="BpsA_C"/>
    <property type="match status" value="1"/>
</dbReference>
<keyword evidence="4" id="KW-1185">Reference proteome</keyword>
<feature type="region of interest" description="Disordered" evidence="1">
    <location>
        <begin position="283"/>
        <end position="307"/>
    </location>
</feature>
<dbReference type="GO" id="GO:0032259">
    <property type="term" value="P:methylation"/>
    <property type="evidence" value="ECO:0007669"/>
    <property type="project" value="InterPro"/>
</dbReference>
<gene>
    <name evidence="3" type="ORF">SAMN05421810_102282</name>
</gene>
<dbReference type="EMBL" id="FOWW01000002">
    <property type="protein sequence ID" value="SFP33078.1"/>
    <property type="molecule type" value="Genomic_DNA"/>
</dbReference>
<protein>
    <recommendedName>
        <fullName evidence="2">N(4)-bis(aminopropyl)spermidine synthase C-terminal domain-containing protein</fullName>
    </recommendedName>
</protein>
<dbReference type="RefSeq" id="WP_092529040.1">
    <property type="nucleotide sequence ID" value="NZ_FOWW01000002.1"/>
</dbReference>
<dbReference type="STRING" id="587909.SAMN05421810_102282"/>
<dbReference type="Gene3D" id="3.40.50.150">
    <property type="entry name" value="Vaccinia Virus protein VP39"/>
    <property type="match status" value="1"/>
</dbReference>
<dbReference type="GO" id="GO:0008168">
    <property type="term" value="F:methyltransferase activity"/>
    <property type="evidence" value="ECO:0007669"/>
    <property type="project" value="InterPro"/>
</dbReference>
<dbReference type="InterPro" id="IPR029063">
    <property type="entry name" value="SAM-dependent_MTases_sf"/>
</dbReference>
<dbReference type="GO" id="GO:0003676">
    <property type="term" value="F:nucleic acid binding"/>
    <property type="evidence" value="ECO:0007669"/>
    <property type="project" value="InterPro"/>
</dbReference>
<dbReference type="Proteomes" id="UP000198727">
    <property type="component" value="Unassembled WGS sequence"/>
</dbReference>
<proteinExistence type="predicted"/>
<accession>A0A1I5PG38</accession>
<dbReference type="InterPro" id="IPR002052">
    <property type="entry name" value="DNA_methylase_N6_adenine_CS"/>
</dbReference>
<evidence type="ECO:0000313" key="3">
    <source>
        <dbReference type="EMBL" id="SFP33078.1"/>
    </source>
</evidence>
<dbReference type="AlphaFoldDB" id="A0A1I5PG38"/>
<evidence type="ECO:0000259" key="2">
    <source>
        <dbReference type="Pfam" id="PF01861"/>
    </source>
</evidence>
<dbReference type="PROSITE" id="PS00092">
    <property type="entry name" value="N6_MTASE"/>
    <property type="match status" value="1"/>
</dbReference>
<name>A0A1I5PG38_9PSEU</name>
<evidence type="ECO:0000256" key="1">
    <source>
        <dbReference type="SAM" id="MobiDB-lite"/>
    </source>
</evidence>
<feature type="compositionally biased region" description="Basic and acidic residues" evidence="1">
    <location>
        <begin position="294"/>
        <end position="303"/>
    </location>
</feature>